<keyword evidence="18" id="KW-1185">Reference proteome</keyword>
<dbReference type="Pfam" id="PF00149">
    <property type="entry name" value="Metallophos"/>
    <property type="match status" value="1"/>
</dbReference>
<proteinExistence type="inferred from homology"/>
<dbReference type="EMBL" id="FOGT01000001">
    <property type="protein sequence ID" value="SER40709.1"/>
    <property type="molecule type" value="Genomic_DNA"/>
</dbReference>
<dbReference type="InterPro" id="IPR036907">
    <property type="entry name" value="5'-Nucleotdase_C_sf"/>
</dbReference>
<dbReference type="GO" id="GO:0008254">
    <property type="term" value="F:3'-nucleotidase activity"/>
    <property type="evidence" value="ECO:0007669"/>
    <property type="project" value="UniProtKB-EC"/>
</dbReference>
<dbReference type="NCBIfam" id="NF006938">
    <property type="entry name" value="PRK09420.1"/>
    <property type="match status" value="1"/>
</dbReference>
<comment type="cofactor">
    <cofactor evidence="3">
        <name>a divalent metal cation</name>
        <dbReference type="ChEBI" id="CHEBI:60240"/>
    </cofactor>
</comment>
<evidence type="ECO:0000256" key="5">
    <source>
        <dbReference type="ARBA" id="ARBA00006654"/>
    </source>
</evidence>
<dbReference type="Pfam" id="PF02872">
    <property type="entry name" value="5_nucleotid_C"/>
    <property type="match status" value="1"/>
</dbReference>
<feature type="signal peptide" evidence="14">
    <location>
        <begin position="1"/>
        <end position="30"/>
    </location>
</feature>
<accession>A0A1H9NYQ9</accession>
<evidence type="ECO:0000256" key="11">
    <source>
        <dbReference type="ARBA" id="ARBA00022801"/>
    </source>
</evidence>
<dbReference type="Proteomes" id="UP000198571">
    <property type="component" value="Unassembled WGS sequence"/>
</dbReference>
<dbReference type="InterPro" id="IPR008334">
    <property type="entry name" value="5'-Nucleotdase_C"/>
</dbReference>
<gene>
    <name evidence="17" type="ORF">SAMN05518684_10152</name>
</gene>
<feature type="domain" description="Gram-positive cocci surface proteins LPxTG" evidence="16">
    <location>
        <begin position="646"/>
        <end position="679"/>
    </location>
</feature>
<organism evidence="17 18">
    <name type="scientific">Salipaludibacillus aurantiacus</name>
    <dbReference type="NCBI Taxonomy" id="1601833"/>
    <lineage>
        <taxon>Bacteria</taxon>
        <taxon>Bacillati</taxon>
        <taxon>Bacillota</taxon>
        <taxon>Bacilli</taxon>
        <taxon>Bacillales</taxon>
        <taxon>Bacillaceae</taxon>
    </lineage>
</organism>
<dbReference type="SUPFAM" id="SSF55816">
    <property type="entry name" value="5'-nucleotidase (syn. UDP-sugar hydrolase), C-terminal domain"/>
    <property type="match status" value="1"/>
</dbReference>
<name>A0A1H9NYQ9_9BACI</name>
<sequence>MREKAFFRTVKRAAIIGSAFILFSPVTSFAENNDQESHELTIMTTTDIHSYLMPYDYMNDEAVDDYGFVKAATLIDQVRAENDNTILFDNGDIFEGSMLGELETFIDPLEEGETQAVIKALNELDYAAASIGNHEFNFGLDYLDEAIESADFPWLSANVYKAGTDREEHYYEPYTVIEHEVDGKSIDIGVIGFVPPQIMNWDNLHLEGNVEVREIVDSAQRYIPELKEQSDIVVALAHTGVNTGDRETEHAAVTLAEEVEGIDALVMGHAHQTFPGNSGYDEVDGVDDENGTIHGIPAVMAGNWGSHLGTITLEMTEEDGAWNIVSSSSEVTGVEGVEQNEDIVNLISDVHERTIEYISTVVGSISEGINTFFSLVMDNEVTQLVNDAQLWFAEDFFSGTEYEERKLLSAAAPFRAGYRGGYTEVDAGDVTIGNLADIYVYSNTLQVVDVNGNELTEWLERSAENFEQIDPGAEEEQSLLASFSAFNFDVIEGVDYYLDVTQPVGERVTDLTYEGEPVTSDMEFLVVTNNYRAGGGGDHLEDADLVEELIDLNIQNREVIADFFREHEGDYHPHSSMNWALLPAEIDSEVTFTSSIDGADHIDRLGLELVSFTGNLTDDDDGAYYQYHFDDSALESERERTDGGELPATASTAPLYTLIGIAVFIGASALLFFRRRQTA</sequence>
<comment type="catalytic activity">
    <reaction evidence="2">
        <text>a nucleoside 2',3'-cyclic phosphate + H2O = a nucleoside 3'-phosphate + H(+)</text>
        <dbReference type="Rhea" id="RHEA:19621"/>
        <dbReference type="ChEBI" id="CHEBI:15377"/>
        <dbReference type="ChEBI" id="CHEBI:15378"/>
        <dbReference type="ChEBI" id="CHEBI:66949"/>
        <dbReference type="ChEBI" id="CHEBI:66954"/>
        <dbReference type="EC" id="3.1.4.16"/>
    </reaction>
</comment>
<keyword evidence="15" id="KW-1133">Transmembrane helix</keyword>
<evidence type="ECO:0000256" key="15">
    <source>
        <dbReference type="SAM" id="Phobius"/>
    </source>
</evidence>
<keyword evidence="15" id="KW-0812">Transmembrane</keyword>
<keyword evidence="10 14" id="KW-0547">Nucleotide-binding</keyword>
<keyword evidence="12" id="KW-0572">Peptidoglycan-anchor</keyword>
<dbReference type="GO" id="GO:0008663">
    <property type="term" value="F:2',3'-cyclic-nucleotide 2'-phosphodiesterase activity"/>
    <property type="evidence" value="ECO:0007669"/>
    <property type="project" value="UniProtKB-EC"/>
</dbReference>
<dbReference type="InterPro" id="IPR041827">
    <property type="entry name" value="CpdB_N"/>
</dbReference>
<dbReference type="Pfam" id="PF00746">
    <property type="entry name" value="Gram_pos_anchor"/>
    <property type="match status" value="1"/>
</dbReference>
<keyword evidence="7" id="KW-0964">Secreted</keyword>
<dbReference type="InterPro" id="IPR006146">
    <property type="entry name" value="5'-Nucleotdase_CS"/>
</dbReference>
<keyword evidence="9 14" id="KW-0732">Signal</keyword>
<evidence type="ECO:0000256" key="3">
    <source>
        <dbReference type="ARBA" id="ARBA00001968"/>
    </source>
</evidence>
<keyword evidence="8" id="KW-0479">Metal-binding</keyword>
<evidence type="ECO:0000256" key="14">
    <source>
        <dbReference type="RuleBase" id="RU362119"/>
    </source>
</evidence>
<keyword evidence="15" id="KW-0472">Membrane</keyword>
<evidence type="ECO:0000256" key="10">
    <source>
        <dbReference type="ARBA" id="ARBA00022741"/>
    </source>
</evidence>
<dbReference type="GO" id="GO:0009166">
    <property type="term" value="P:nucleotide catabolic process"/>
    <property type="evidence" value="ECO:0007669"/>
    <property type="project" value="InterPro"/>
</dbReference>
<evidence type="ECO:0000256" key="7">
    <source>
        <dbReference type="ARBA" id="ARBA00022525"/>
    </source>
</evidence>
<dbReference type="PROSITE" id="PS50847">
    <property type="entry name" value="GRAM_POS_ANCHORING"/>
    <property type="match status" value="1"/>
</dbReference>
<dbReference type="NCBIfam" id="TIGR01167">
    <property type="entry name" value="LPXTG_anchor"/>
    <property type="match status" value="1"/>
</dbReference>
<dbReference type="InterPro" id="IPR029052">
    <property type="entry name" value="Metallo-depent_PP-like"/>
</dbReference>
<dbReference type="OrthoDB" id="9775118at2"/>
<reference evidence="18" key="1">
    <citation type="submission" date="2016-10" db="EMBL/GenBank/DDBJ databases">
        <authorList>
            <person name="Varghese N."/>
            <person name="Submissions S."/>
        </authorList>
    </citation>
    <scope>NUCLEOTIDE SEQUENCE [LARGE SCALE GENOMIC DNA]</scope>
    <source>
        <strain evidence="18">S9</strain>
    </source>
</reference>
<dbReference type="STRING" id="1601833.SAMN05518684_10152"/>
<dbReference type="InterPro" id="IPR019931">
    <property type="entry name" value="LPXTG_anchor"/>
</dbReference>
<comment type="similarity">
    <text evidence="5 14">Belongs to the 5'-nucleotidase family.</text>
</comment>
<dbReference type="GO" id="GO:0030288">
    <property type="term" value="C:outer membrane-bounded periplasmic space"/>
    <property type="evidence" value="ECO:0007669"/>
    <property type="project" value="TreeGrafter"/>
</dbReference>
<dbReference type="SUPFAM" id="SSF56300">
    <property type="entry name" value="Metallo-dependent phosphatases"/>
    <property type="match status" value="1"/>
</dbReference>
<dbReference type="GO" id="GO:0000166">
    <property type="term" value="F:nucleotide binding"/>
    <property type="evidence" value="ECO:0007669"/>
    <property type="project" value="UniProtKB-KW"/>
</dbReference>
<comment type="subcellular location">
    <subcellularLocation>
        <location evidence="4">Secreted</location>
        <location evidence="4">Cell wall</location>
        <topology evidence="4">Peptidoglycan-anchor</topology>
    </subcellularLocation>
</comment>
<evidence type="ECO:0000259" key="16">
    <source>
        <dbReference type="PROSITE" id="PS50847"/>
    </source>
</evidence>
<dbReference type="InterPro" id="IPR006179">
    <property type="entry name" value="5_nucleotidase/apyrase"/>
</dbReference>
<evidence type="ECO:0000256" key="9">
    <source>
        <dbReference type="ARBA" id="ARBA00022729"/>
    </source>
</evidence>
<dbReference type="AlphaFoldDB" id="A0A1H9NYQ9"/>
<dbReference type="RefSeq" id="WP_093047011.1">
    <property type="nucleotide sequence ID" value="NZ_FOGT01000001.1"/>
</dbReference>
<keyword evidence="11 14" id="KW-0378">Hydrolase</keyword>
<evidence type="ECO:0000313" key="18">
    <source>
        <dbReference type="Proteomes" id="UP000198571"/>
    </source>
</evidence>
<evidence type="ECO:0000256" key="1">
    <source>
        <dbReference type="ARBA" id="ARBA00000527"/>
    </source>
</evidence>
<evidence type="ECO:0000256" key="6">
    <source>
        <dbReference type="ARBA" id="ARBA00022512"/>
    </source>
</evidence>
<dbReference type="PANTHER" id="PTHR11575:SF6">
    <property type="entry name" value="2',3'-CYCLIC-NUCLEOTIDE 2'-PHOSPHODIESTERASE_3'-NUCLEOTIDASE"/>
    <property type="match status" value="1"/>
</dbReference>
<dbReference type="GO" id="GO:0046872">
    <property type="term" value="F:metal ion binding"/>
    <property type="evidence" value="ECO:0007669"/>
    <property type="project" value="UniProtKB-KW"/>
</dbReference>
<comment type="catalytic activity">
    <reaction evidence="1">
        <text>a ribonucleoside 3'-phosphate + H2O = a ribonucleoside + phosphate</text>
        <dbReference type="Rhea" id="RHEA:10144"/>
        <dbReference type="ChEBI" id="CHEBI:13197"/>
        <dbReference type="ChEBI" id="CHEBI:15377"/>
        <dbReference type="ChEBI" id="CHEBI:18254"/>
        <dbReference type="ChEBI" id="CHEBI:43474"/>
        <dbReference type="EC" id="3.1.3.6"/>
    </reaction>
</comment>
<keyword evidence="13" id="KW-0511">Multifunctional enzyme</keyword>
<dbReference type="Gene3D" id="3.90.780.10">
    <property type="entry name" value="5'-Nucleotidase, C-terminal domain"/>
    <property type="match status" value="1"/>
</dbReference>
<evidence type="ECO:0000256" key="8">
    <source>
        <dbReference type="ARBA" id="ARBA00022723"/>
    </source>
</evidence>
<dbReference type="PROSITE" id="PS00786">
    <property type="entry name" value="5_NUCLEOTIDASE_2"/>
    <property type="match status" value="1"/>
</dbReference>
<dbReference type="InterPro" id="IPR004843">
    <property type="entry name" value="Calcineurin-like_PHP"/>
</dbReference>
<dbReference type="PRINTS" id="PR01607">
    <property type="entry name" value="APYRASEFAMLY"/>
</dbReference>
<evidence type="ECO:0000256" key="2">
    <source>
        <dbReference type="ARBA" id="ARBA00001730"/>
    </source>
</evidence>
<evidence type="ECO:0000313" key="17">
    <source>
        <dbReference type="EMBL" id="SER40709.1"/>
    </source>
</evidence>
<evidence type="ECO:0000256" key="4">
    <source>
        <dbReference type="ARBA" id="ARBA00004168"/>
    </source>
</evidence>
<feature type="chain" id="PRO_5011331010" evidence="14">
    <location>
        <begin position="31"/>
        <end position="679"/>
    </location>
</feature>
<protein>
    <submittedName>
        <fullName evidence="17">2',3'-cyclic-nucleotide 2'-phosphodiesterase / 3'-nucleotidase/2',3'-cyclic-nucleotide 2'-phosphodiesterase / 3'-nucleotidase / 5'-nucleotidase</fullName>
    </submittedName>
</protein>
<dbReference type="Gene3D" id="3.60.21.10">
    <property type="match status" value="1"/>
</dbReference>
<keyword evidence="6" id="KW-0134">Cell wall</keyword>
<feature type="transmembrane region" description="Helical" evidence="15">
    <location>
        <begin position="655"/>
        <end position="673"/>
    </location>
</feature>
<evidence type="ECO:0000256" key="12">
    <source>
        <dbReference type="ARBA" id="ARBA00023088"/>
    </source>
</evidence>
<dbReference type="PANTHER" id="PTHR11575">
    <property type="entry name" value="5'-NUCLEOTIDASE-RELATED"/>
    <property type="match status" value="1"/>
</dbReference>
<evidence type="ECO:0000256" key="13">
    <source>
        <dbReference type="ARBA" id="ARBA00023268"/>
    </source>
</evidence>
<dbReference type="CDD" id="cd07410">
    <property type="entry name" value="MPP_CpdB_N"/>
    <property type="match status" value="1"/>
</dbReference>